<accession>A0A195EKF6</accession>
<dbReference type="Gene3D" id="6.20.210.20">
    <property type="entry name" value="THAP domain"/>
    <property type="match status" value="1"/>
</dbReference>
<dbReference type="AlphaFoldDB" id="A0A195EKF6"/>
<dbReference type="SUPFAM" id="SSF57716">
    <property type="entry name" value="Glucocorticoid receptor-like (DNA-binding domain)"/>
    <property type="match status" value="1"/>
</dbReference>
<sequence length="217" mass="25540">MVRACCVPECSSGKNIPSHMFPKDAQRHKKWFEKLNMKPIENENEIKKLRICYKHFSDEDYSGSSSRRVLLHAAIPSLNIPHIVYMNVKHSEQHTNDEQQTLHNCIMQQESNRKVLAQHSMQLQKQEEILMEQQETIMRQQNDIENIKNTLAMSNPRHILGRITRKNLLSPTVKRLYSNIVEMKRDKRQLMKLVDKATVKSTTRKRNANSIDKAKFY</sequence>
<feature type="coiled-coil region" evidence="6">
    <location>
        <begin position="116"/>
        <end position="150"/>
    </location>
</feature>
<reference evidence="8 9" key="1">
    <citation type="submission" date="2015-09" db="EMBL/GenBank/DDBJ databases">
        <title>Trachymyrmex cornetzi WGS genome.</title>
        <authorList>
            <person name="Nygaard S."/>
            <person name="Hu H."/>
            <person name="Boomsma J."/>
            <person name="Zhang G."/>
        </authorList>
    </citation>
    <scope>NUCLEOTIDE SEQUENCE [LARGE SCALE GENOMIC DNA]</scope>
    <source>
        <strain evidence="8">Tcor2-1</strain>
        <tissue evidence="8">Whole body</tissue>
    </source>
</reference>
<dbReference type="GO" id="GO:0008270">
    <property type="term" value="F:zinc ion binding"/>
    <property type="evidence" value="ECO:0007669"/>
    <property type="project" value="UniProtKB-KW"/>
</dbReference>
<keyword evidence="4 5" id="KW-0238">DNA-binding</keyword>
<keyword evidence="1" id="KW-0479">Metal-binding</keyword>
<dbReference type="SMART" id="SM00692">
    <property type="entry name" value="DM3"/>
    <property type="match status" value="1"/>
</dbReference>
<evidence type="ECO:0000256" key="4">
    <source>
        <dbReference type="ARBA" id="ARBA00023125"/>
    </source>
</evidence>
<evidence type="ECO:0000256" key="5">
    <source>
        <dbReference type="PROSITE-ProRule" id="PRU00309"/>
    </source>
</evidence>
<evidence type="ECO:0000313" key="9">
    <source>
        <dbReference type="Proteomes" id="UP000078492"/>
    </source>
</evidence>
<name>A0A195EKF6_9HYME</name>
<keyword evidence="3" id="KW-0862">Zinc</keyword>
<feature type="domain" description="THAP-type" evidence="7">
    <location>
        <begin position="1"/>
        <end position="79"/>
    </location>
</feature>
<dbReference type="Proteomes" id="UP000078492">
    <property type="component" value="Unassembled WGS sequence"/>
</dbReference>
<dbReference type="SMART" id="SM00980">
    <property type="entry name" value="THAP"/>
    <property type="match status" value="1"/>
</dbReference>
<dbReference type="InterPro" id="IPR026516">
    <property type="entry name" value="THAP1/10"/>
</dbReference>
<dbReference type="PANTHER" id="PTHR46600">
    <property type="entry name" value="THAP DOMAIN-CONTAINING"/>
    <property type="match status" value="1"/>
</dbReference>
<evidence type="ECO:0000256" key="3">
    <source>
        <dbReference type="ARBA" id="ARBA00022833"/>
    </source>
</evidence>
<protein>
    <recommendedName>
        <fullName evidence="7">THAP-type domain-containing protein</fullName>
    </recommendedName>
</protein>
<dbReference type="InterPro" id="IPR006612">
    <property type="entry name" value="THAP_Znf"/>
</dbReference>
<dbReference type="EMBL" id="KQ978739">
    <property type="protein sequence ID" value="KYN28723.1"/>
    <property type="molecule type" value="Genomic_DNA"/>
</dbReference>
<evidence type="ECO:0000313" key="8">
    <source>
        <dbReference type="EMBL" id="KYN28723.1"/>
    </source>
</evidence>
<evidence type="ECO:0000259" key="7">
    <source>
        <dbReference type="PROSITE" id="PS50950"/>
    </source>
</evidence>
<keyword evidence="9" id="KW-1185">Reference proteome</keyword>
<dbReference type="STRING" id="471704.A0A195EKF6"/>
<dbReference type="GO" id="GO:0043565">
    <property type="term" value="F:sequence-specific DNA binding"/>
    <property type="evidence" value="ECO:0007669"/>
    <property type="project" value="InterPro"/>
</dbReference>
<dbReference type="OrthoDB" id="7555204at2759"/>
<keyword evidence="2 5" id="KW-0863">Zinc-finger</keyword>
<proteinExistence type="predicted"/>
<dbReference type="Pfam" id="PF05485">
    <property type="entry name" value="THAP"/>
    <property type="match status" value="1"/>
</dbReference>
<evidence type="ECO:0000256" key="6">
    <source>
        <dbReference type="SAM" id="Coils"/>
    </source>
</evidence>
<gene>
    <name evidence="8" type="ORF">ALC57_01685</name>
</gene>
<dbReference type="PANTHER" id="PTHR46600:SF11">
    <property type="entry name" value="THAP DOMAIN-CONTAINING PROTEIN 10"/>
    <property type="match status" value="1"/>
</dbReference>
<dbReference type="KEGG" id="tcz:108768265"/>
<evidence type="ECO:0000256" key="1">
    <source>
        <dbReference type="ARBA" id="ARBA00022723"/>
    </source>
</evidence>
<dbReference type="PROSITE" id="PS50950">
    <property type="entry name" value="ZF_THAP"/>
    <property type="match status" value="1"/>
</dbReference>
<organism evidence="8 9">
    <name type="scientific">Trachymyrmex cornetzi</name>
    <dbReference type="NCBI Taxonomy" id="471704"/>
    <lineage>
        <taxon>Eukaryota</taxon>
        <taxon>Metazoa</taxon>
        <taxon>Ecdysozoa</taxon>
        <taxon>Arthropoda</taxon>
        <taxon>Hexapoda</taxon>
        <taxon>Insecta</taxon>
        <taxon>Pterygota</taxon>
        <taxon>Neoptera</taxon>
        <taxon>Endopterygota</taxon>
        <taxon>Hymenoptera</taxon>
        <taxon>Apocrita</taxon>
        <taxon>Aculeata</taxon>
        <taxon>Formicoidea</taxon>
        <taxon>Formicidae</taxon>
        <taxon>Myrmicinae</taxon>
        <taxon>Trachymyrmex</taxon>
    </lineage>
</organism>
<evidence type="ECO:0000256" key="2">
    <source>
        <dbReference type="ARBA" id="ARBA00022771"/>
    </source>
</evidence>
<keyword evidence="6" id="KW-0175">Coiled coil</keyword>
<dbReference type="InterPro" id="IPR038441">
    <property type="entry name" value="THAP_Znf_sf"/>
</dbReference>